<organism evidence="1 2">
    <name type="scientific">Echinops telfairi</name>
    <name type="common">Lesser hedgehog tenrec</name>
    <dbReference type="NCBI Taxonomy" id="9371"/>
    <lineage>
        <taxon>Eukaryota</taxon>
        <taxon>Metazoa</taxon>
        <taxon>Chordata</taxon>
        <taxon>Craniata</taxon>
        <taxon>Vertebrata</taxon>
        <taxon>Euteleostomi</taxon>
        <taxon>Mammalia</taxon>
        <taxon>Eutheria</taxon>
        <taxon>Afrotheria</taxon>
        <taxon>Tenrecidae</taxon>
        <taxon>Tenrecinae</taxon>
        <taxon>Echinops</taxon>
    </lineage>
</organism>
<protein>
    <submittedName>
        <fullName evidence="2">Prefoldin subunit 4-like</fullName>
    </submittedName>
</protein>
<dbReference type="RefSeq" id="XP_045149011.1">
    <property type="nucleotide sequence ID" value="XM_045293076.1"/>
</dbReference>
<evidence type="ECO:0000313" key="1">
    <source>
        <dbReference type="Proteomes" id="UP000694863"/>
    </source>
</evidence>
<proteinExistence type="predicted"/>
<name>A0AC55DBB4_ECHTE</name>
<sequence length="123" mass="13804">MKVATEDVNVTFEDQQKINKFACNTSRITELQGEIEVVKKKQLQNLEDTCNDILQMGDKCLMILNQVNSFSQKETQGMLEGVKKYLQGENGALVDSIQWVSAAVKVQLYPIFGSNINLEADES</sequence>
<gene>
    <name evidence="2" type="primary">LOC105979158</name>
</gene>
<reference evidence="2" key="1">
    <citation type="submission" date="2025-08" db="UniProtKB">
        <authorList>
            <consortium name="RefSeq"/>
        </authorList>
    </citation>
    <scope>IDENTIFICATION</scope>
</reference>
<evidence type="ECO:0000313" key="2">
    <source>
        <dbReference type="RefSeq" id="XP_045149011.1"/>
    </source>
</evidence>
<dbReference type="Proteomes" id="UP000694863">
    <property type="component" value="Unplaced"/>
</dbReference>
<keyword evidence="1" id="KW-1185">Reference proteome</keyword>
<accession>A0AC55DBB4</accession>